<sequence>MTATSGRTAPKKRKKAGNFWKKQARIWHWISGAVCLIGMLLFAFTGITLNHAGDIPATPVTKASEMTLSETPMADLAAEPEEGTTPSLPRSIVRDIRSGLGVNVAGKTAEWTDFDVYVALPRPGGDAWLAIDRETGLVEYETTSRGAISYLNDLHKGRNTGLGWAIFLDVFSLATIFFCLTGLWLLQIHSGKRAITWPLTGLGLIIPLIVIIFFMH</sequence>
<dbReference type="EMBL" id="JBHSSW010000066">
    <property type="protein sequence ID" value="MFC6199604.1"/>
    <property type="molecule type" value="Genomic_DNA"/>
</dbReference>
<keyword evidence="1" id="KW-0812">Transmembrane</keyword>
<dbReference type="Proteomes" id="UP001596303">
    <property type="component" value="Unassembled WGS sequence"/>
</dbReference>
<keyword evidence="1" id="KW-0472">Membrane</keyword>
<proteinExistence type="predicted"/>
<feature type="transmembrane region" description="Helical" evidence="1">
    <location>
        <begin position="162"/>
        <end position="186"/>
    </location>
</feature>
<dbReference type="RefSeq" id="WP_377382474.1">
    <property type="nucleotide sequence ID" value="NZ_JBHSSW010000066.1"/>
</dbReference>
<gene>
    <name evidence="2" type="ORF">ACFQDM_16100</name>
</gene>
<keyword evidence="1" id="KW-1133">Transmembrane helix</keyword>
<evidence type="ECO:0000313" key="3">
    <source>
        <dbReference type="Proteomes" id="UP001596303"/>
    </source>
</evidence>
<evidence type="ECO:0000256" key="1">
    <source>
        <dbReference type="SAM" id="Phobius"/>
    </source>
</evidence>
<reference evidence="3" key="1">
    <citation type="journal article" date="2019" name="Int. J. Syst. Evol. Microbiol.">
        <title>The Global Catalogue of Microorganisms (GCM) 10K type strain sequencing project: providing services to taxonomists for standard genome sequencing and annotation.</title>
        <authorList>
            <consortium name="The Broad Institute Genomics Platform"/>
            <consortium name="The Broad Institute Genome Sequencing Center for Infectious Disease"/>
            <person name="Wu L."/>
            <person name="Ma J."/>
        </authorList>
    </citation>
    <scope>NUCLEOTIDE SEQUENCE [LARGE SCALE GENOMIC DNA]</scope>
    <source>
        <strain evidence="3">CGMCC-1.15741</strain>
    </source>
</reference>
<keyword evidence="3" id="KW-1185">Reference proteome</keyword>
<comment type="caution">
    <text evidence="2">The sequence shown here is derived from an EMBL/GenBank/DDBJ whole genome shotgun (WGS) entry which is preliminary data.</text>
</comment>
<evidence type="ECO:0000313" key="2">
    <source>
        <dbReference type="EMBL" id="MFC6199604.1"/>
    </source>
</evidence>
<feature type="transmembrane region" description="Helical" evidence="1">
    <location>
        <begin position="26"/>
        <end position="49"/>
    </location>
</feature>
<organism evidence="2 3">
    <name type="scientific">Ponticaulis profundi</name>
    <dbReference type="NCBI Taxonomy" id="2665222"/>
    <lineage>
        <taxon>Bacteria</taxon>
        <taxon>Pseudomonadati</taxon>
        <taxon>Pseudomonadota</taxon>
        <taxon>Alphaproteobacteria</taxon>
        <taxon>Hyphomonadales</taxon>
        <taxon>Hyphomonadaceae</taxon>
        <taxon>Ponticaulis</taxon>
    </lineage>
</organism>
<dbReference type="PANTHER" id="PTHR40115">
    <property type="entry name" value="INNER MEMBRANE PROTEIN WITH PEPSY TM HELIX"/>
    <property type="match status" value="1"/>
</dbReference>
<protein>
    <submittedName>
        <fullName evidence="2">PepSY-associated TM helix domain-containing protein</fullName>
    </submittedName>
</protein>
<dbReference type="PANTHER" id="PTHR40115:SF1">
    <property type="entry name" value="INNER MEMBRANE PROTEIN WITH PEPSY TM HELIX"/>
    <property type="match status" value="1"/>
</dbReference>
<dbReference type="Pfam" id="PF16357">
    <property type="entry name" value="PepSY_TM_like_2"/>
    <property type="match status" value="1"/>
</dbReference>
<accession>A0ABW1SDI2</accession>
<feature type="transmembrane region" description="Helical" evidence="1">
    <location>
        <begin position="195"/>
        <end position="215"/>
    </location>
</feature>
<name>A0ABW1SDI2_9PROT</name>
<dbReference type="InterPro" id="IPR032307">
    <property type="entry name" value="PepSY_TM-like_2"/>
</dbReference>